<evidence type="ECO:0000256" key="6">
    <source>
        <dbReference type="ARBA" id="ARBA00022679"/>
    </source>
</evidence>
<evidence type="ECO:0000313" key="18">
    <source>
        <dbReference type="Proteomes" id="UP000307999"/>
    </source>
</evidence>
<protein>
    <recommendedName>
        <fullName evidence="3">histidine kinase</fullName>
        <ecNumber evidence="3">2.7.13.3</ecNumber>
    </recommendedName>
</protein>
<gene>
    <name evidence="17" type="ORF">E8M12_03640</name>
</gene>
<keyword evidence="12" id="KW-0902">Two-component regulatory system</keyword>
<dbReference type="RefSeq" id="WP_136734724.1">
    <property type="nucleotide sequence ID" value="NZ_SWDB01000007.1"/>
</dbReference>
<dbReference type="CDD" id="cd00082">
    <property type="entry name" value="HisKA"/>
    <property type="match status" value="1"/>
</dbReference>
<keyword evidence="7 14" id="KW-0812">Transmembrane</keyword>
<dbReference type="Proteomes" id="UP000307999">
    <property type="component" value="Unassembled WGS sequence"/>
</dbReference>
<dbReference type="GO" id="GO:0005886">
    <property type="term" value="C:plasma membrane"/>
    <property type="evidence" value="ECO:0007669"/>
    <property type="project" value="UniProtKB-SubCell"/>
</dbReference>
<evidence type="ECO:0000256" key="14">
    <source>
        <dbReference type="SAM" id="Phobius"/>
    </source>
</evidence>
<evidence type="ECO:0000256" key="10">
    <source>
        <dbReference type="ARBA" id="ARBA00022840"/>
    </source>
</evidence>
<dbReference type="InterPro" id="IPR003594">
    <property type="entry name" value="HATPase_dom"/>
</dbReference>
<dbReference type="PROSITE" id="PS50885">
    <property type="entry name" value="HAMP"/>
    <property type="match status" value="1"/>
</dbReference>
<dbReference type="InterPro" id="IPR036890">
    <property type="entry name" value="HATPase_C_sf"/>
</dbReference>
<dbReference type="GO" id="GO:0005524">
    <property type="term" value="F:ATP binding"/>
    <property type="evidence" value="ECO:0007669"/>
    <property type="project" value="UniProtKB-KW"/>
</dbReference>
<comment type="caution">
    <text evidence="17">The sequence shown here is derived from an EMBL/GenBank/DDBJ whole genome shotgun (WGS) entry which is preliminary data.</text>
</comment>
<dbReference type="PROSITE" id="PS50109">
    <property type="entry name" value="HIS_KIN"/>
    <property type="match status" value="1"/>
</dbReference>
<keyword evidence="13 14" id="KW-0472">Membrane</keyword>
<dbReference type="SMART" id="SM00387">
    <property type="entry name" value="HATPase_c"/>
    <property type="match status" value="1"/>
</dbReference>
<evidence type="ECO:0000256" key="9">
    <source>
        <dbReference type="ARBA" id="ARBA00022777"/>
    </source>
</evidence>
<dbReference type="Pfam" id="PF00512">
    <property type="entry name" value="HisKA"/>
    <property type="match status" value="1"/>
</dbReference>
<dbReference type="InterPro" id="IPR003661">
    <property type="entry name" value="HisK_dim/P_dom"/>
</dbReference>
<dbReference type="CDD" id="cd06225">
    <property type="entry name" value="HAMP"/>
    <property type="match status" value="1"/>
</dbReference>
<dbReference type="EMBL" id="SWDB01000007">
    <property type="protein sequence ID" value="TKB46657.1"/>
    <property type="molecule type" value="Genomic_DNA"/>
</dbReference>
<dbReference type="InterPro" id="IPR004358">
    <property type="entry name" value="Sig_transdc_His_kin-like_C"/>
</dbReference>
<keyword evidence="10" id="KW-0067">ATP-binding</keyword>
<dbReference type="FunFam" id="3.30.565.10:FF:000006">
    <property type="entry name" value="Sensor histidine kinase WalK"/>
    <property type="match status" value="1"/>
</dbReference>
<evidence type="ECO:0000256" key="5">
    <source>
        <dbReference type="ARBA" id="ARBA00022553"/>
    </source>
</evidence>
<evidence type="ECO:0000256" key="13">
    <source>
        <dbReference type="ARBA" id="ARBA00023136"/>
    </source>
</evidence>
<evidence type="ECO:0000256" key="11">
    <source>
        <dbReference type="ARBA" id="ARBA00022989"/>
    </source>
</evidence>
<dbReference type="InterPro" id="IPR050398">
    <property type="entry name" value="HssS/ArlS-like"/>
</dbReference>
<sequence>MTWLPKRWYSSLFIKIFLGFWLVALTSMLVTRWLSIQFAAPPEAAPLNFQQQKLLQDSGRKIQQSLARLSIDAPVNLQQWMQNNRRLPPNTWLYERSTARLYSNSPAPKPHLKKRLRRLNFPQPVAQVLPGYLLLGPQTIQVQDRELQLYVGRPVPRSQQQGFFKRLPDWARSLSLIAVSALLCGALTWLLIKPLKRLTLASRQFGHGELSLRVPEFEQRHDELGELGQAFNRMAEEINQHLTTHKRLLGDVSHELRSPLTRLQLLITLMEKQATNTPRLQENLRRCRNEVELLDDMVGKALALSKLENQIQPLNRESIDMRALCQQIVDEYEVMAGNKDIQITMTTPGADGHLSYCGDLPLLYSAISNILENAIKYSPRTGVINVTLDCLPQHLVIGICDQGPGVAESDLARIFTPFYRQDNSRNRNTGGTGLGLAIAMDAIKRHNGEIRASNGDTNSDNPGLSVRIELPYDNQQHV</sequence>
<dbReference type="SUPFAM" id="SSF55874">
    <property type="entry name" value="ATPase domain of HSP90 chaperone/DNA topoisomerase II/histidine kinase"/>
    <property type="match status" value="1"/>
</dbReference>
<accession>A0A4U1B7X0</accession>
<evidence type="ECO:0000256" key="8">
    <source>
        <dbReference type="ARBA" id="ARBA00022741"/>
    </source>
</evidence>
<dbReference type="Gene3D" id="3.30.565.10">
    <property type="entry name" value="Histidine kinase-like ATPase, C-terminal domain"/>
    <property type="match status" value="1"/>
</dbReference>
<keyword evidence="11 14" id="KW-1133">Transmembrane helix</keyword>
<dbReference type="SMART" id="SM00304">
    <property type="entry name" value="HAMP"/>
    <property type="match status" value="1"/>
</dbReference>
<keyword evidence="6" id="KW-0808">Transferase</keyword>
<feature type="domain" description="Histidine kinase" evidence="15">
    <location>
        <begin position="251"/>
        <end position="474"/>
    </location>
</feature>
<feature type="transmembrane region" description="Helical" evidence="14">
    <location>
        <begin position="12"/>
        <end position="30"/>
    </location>
</feature>
<proteinExistence type="predicted"/>
<keyword evidence="8" id="KW-0547">Nucleotide-binding</keyword>
<dbReference type="EC" id="2.7.13.3" evidence="3"/>
<reference evidence="17 18" key="1">
    <citation type="submission" date="2019-04" db="EMBL/GenBank/DDBJ databases">
        <title>Thalassotalea guangxiensis sp. nov., isolated from sediment of the coastal wetland.</title>
        <authorList>
            <person name="Zheng S."/>
            <person name="Zhang D."/>
        </authorList>
    </citation>
    <scope>NUCLEOTIDE SEQUENCE [LARGE SCALE GENOMIC DNA]</scope>
    <source>
        <strain evidence="17 18">ZS-4</strain>
    </source>
</reference>
<dbReference type="OrthoDB" id="9804645at2"/>
<evidence type="ECO:0000256" key="7">
    <source>
        <dbReference type="ARBA" id="ARBA00022692"/>
    </source>
</evidence>
<evidence type="ECO:0000256" key="2">
    <source>
        <dbReference type="ARBA" id="ARBA00004651"/>
    </source>
</evidence>
<dbReference type="Pfam" id="PF02518">
    <property type="entry name" value="HATPase_c"/>
    <property type="match status" value="1"/>
</dbReference>
<dbReference type="Gene3D" id="1.10.287.130">
    <property type="match status" value="1"/>
</dbReference>
<evidence type="ECO:0000256" key="3">
    <source>
        <dbReference type="ARBA" id="ARBA00012438"/>
    </source>
</evidence>
<evidence type="ECO:0000259" key="15">
    <source>
        <dbReference type="PROSITE" id="PS50109"/>
    </source>
</evidence>
<name>A0A4U1B7X0_9GAMM</name>
<dbReference type="SUPFAM" id="SSF47384">
    <property type="entry name" value="Homodimeric domain of signal transducing histidine kinase"/>
    <property type="match status" value="1"/>
</dbReference>
<comment type="subcellular location">
    <subcellularLocation>
        <location evidence="2">Cell membrane</location>
        <topology evidence="2">Multi-pass membrane protein</topology>
    </subcellularLocation>
</comment>
<dbReference type="SMART" id="SM00388">
    <property type="entry name" value="HisKA"/>
    <property type="match status" value="1"/>
</dbReference>
<evidence type="ECO:0000313" key="17">
    <source>
        <dbReference type="EMBL" id="TKB46657.1"/>
    </source>
</evidence>
<dbReference type="GO" id="GO:0000155">
    <property type="term" value="F:phosphorelay sensor kinase activity"/>
    <property type="evidence" value="ECO:0007669"/>
    <property type="project" value="InterPro"/>
</dbReference>
<dbReference type="Pfam" id="PF00672">
    <property type="entry name" value="HAMP"/>
    <property type="match status" value="1"/>
</dbReference>
<keyword evidence="5" id="KW-0597">Phosphoprotein</keyword>
<keyword evidence="18" id="KW-1185">Reference proteome</keyword>
<evidence type="ECO:0000256" key="1">
    <source>
        <dbReference type="ARBA" id="ARBA00000085"/>
    </source>
</evidence>
<evidence type="ECO:0000259" key="16">
    <source>
        <dbReference type="PROSITE" id="PS50885"/>
    </source>
</evidence>
<dbReference type="InterPro" id="IPR003660">
    <property type="entry name" value="HAMP_dom"/>
</dbReference>
<dbReference type="InterPro" id="IPR036097">
    <property type="entry name" value="HisK_dim/P_sf"/>
</dbReference>
<comment type="catalytic activity">
    <reaction evidence="1">
        <text>ATP + protein L-histidine = ADP + protein N-phospho-L-histidine.</text>
        <dbReference type="EC" id="2.7.13.3"/>
    </reaction>
</comment>
<evidence type="ECO:0000256" key="12">
    <source>
        <dbReference type="ARBA" id="ARBA00023012"/>
    </source>
</evidence>
<dbReference type="InterPro" id="IPR005467">
    <property type="entry name" value="His_kinase_dom"/>
</dbReference>
<dbReference type="PRINTS" id="PR00344">
    <property type="entry name" value="BCTRLSENSOR"/>
</dbReference>
<dbReference type="AlphaFoldDB" id="A0A4U1B7X0"/>
<dbReference type="PANTHER" id="PTHR45528">
    <property type="entry name" value="SENSOR HISTIDINE KINASE CPXA"/>
    <property type="match status" value="1"/>
</dbReference>
<evidence type="ECO:0000256" key="4">
    <source>
        <dbReference type="ARBA" id="ARBA00022475"/>
    </source>
</evidence>
<dbReference type="Gene3D" id="6.10.340.10">
    <property type="match status" value="1"/>
</dbReference>
<dbReference type="PANTHER" id="PTHR45528:SF1">
    <property type="entry name" value="SENSOR HISTIDINE KINASE CPXA"/>
    <property type="match status" value="1"/>
</dbReference>
<keyword evidence="4" id="KW-1003">Cell membrane</keyword>
<feature type="domain" description="HAMP" evidence="16">
    <location>
        <begin position="189"/>
        <end position="243"/>
    </location>
</feature>
<organism evidence="17 18">
    <name type="scientific">Thalassotalea mangrovi</name>
    <dbReference type="NCBI Taxonomy" id="2572245"/>
    <lineage>
        <taxon>Bacteria</taxon>
        <taxon>Pseudomonadati</taxon>
        <taxon>Pseudomonadota</taxon>
        <taxon>Gammaproteobacteria</taxon>
        <taxon>Alteromonadales</taxon>
        <taxon>Colwelliaceae</taxon>
        <taxon>Thalassotalea</taxon>
    </lineage>
</organism>
<dbReference type="SUPFAM" id="SSF158472">
    <property type="entry name" value="HAMP domain-like"/>
    <property type="match status" value="1"/>
</dbReference>
<keyword evidence="9" id="KW-0418">Kinase</keyword>